<accession>X6NHG9</accession>
<feature type="compositionally biased region" description="Polar residues" evidence="1">
    <location>
        <begin position="417"/>
        <end position="435"/>
    </location>
</feature>
<keyword evidence="2" id="KW-0812">Transmembrane</keyword>
<dbReference type="AlphaFoldDB" id="X6NHG9"/>
<protein>
    <submittedName>
        <fullName evidence="3">Uncharacterized protein</fullName>
    </submittedName>
</protein>
<evidence type="ECO:0000313" key="3">
    <source>
        <dbReference type="EMBL" id="ETO25338.1"/>
    </source>
</evidence>
<feature type="transmembrane region" description="Helical" evidence="2">
    <location>
        <begin position="9"/>
        <end position="27"/>
    </location>
</feature>
<keyword evidence="2" id="KW-1133">Transmembrane helix</keyword>
<dbReference type="Proteomes" id="UP000023152">
    <property type="component" value="Unassembled WGS sequence"/>
</dbReference>
<feature type="transmembrane region" description="Helical" evidence="2">
    <location>
        <begin position="55"/>
        <end position="74"/>
    </location>
</feature>
<organism evidence="3 4">
    <name type="scientific">Reticulomyxa filosa</name>
    <dbReference type="NCBI Taxonomy" id="46433"/>
    <lineage>
        <taxon>Eukaryota</taxon>
        <taxon>Sar</taxon>
        <taxon>Rhizaria</taxon>
        <taxon>Retaria</taxon>
        <taxon>Foraminifera</taxon>
        <taxon>Monothalamids</taxon>
        <taxon>Reticulomyxidae</taxon>
        <taxon>Reticulomyxa</taxon>
    </lineage>
</organism>
<evidence type="ECO:0000256" key="1">
    <source>
        <dbReference type="SAM" id="MobiDB-lite"/>
    </source>
</evidence>
<keyword evidence="2" id="KW-0472">Membrane</keyword>
<reference evidence="3 4" key="1">
    <citation type="journal article" date="2013" name="Curr. Biol.">
        <title>The Genome of the Foraminiferan Reticulomyxa filosa.</title>
        <authorList>
            <person name="Glockner G."/>
            <person name="Hulsmann N."/>
            <person name="Schleicher M."/>
            <person name="Noegel A.A."/>
            <person name="Eichinger L."/>
            <person name="Gallinger C."/>
            <person name="Pawlowski J."/>
            <person name="Sierra R."/>
            <person name="Euteneuer U."/>
            <person name="Pillet L."/>
            <person name="Moustafa A."/>
            <person name="Platzer M."/>
            <person name="Groth M."/>
            <person name="Szafranski K."/>
            <person name="Schliwa M."/>
        </authorList>
    </citation>
    <scope>NUCLEOTIDE SEQUENCE [LARGE SCALE GENOMIC DNA]</scope>
</reference>
<evidence type="ECO:0000256" key="2">
    <source>
        <dbReference type="SAM" id="Phobius"/>
    </source>
</evidence>
<comment type="caution">
    <text evidence="3">The sequence shown here is derived from an EMBL/GenBank/DDBJ whole genome shotgun (WGS) entry which is preliminary data.</text>
</comment>
<dbReference type="EMBL" id="ASPP01008620">
    <property type="protein sequence ID" value="ETO25338.1"/>
    <property type="molecule type" value="Genomic_DNA"/>
</dbReference>
<keyword evidence="4" id="KW-1185">Reference proteome</keyword>
<feature type="compositionally biased region" description="Basic and acidic residues" evidence="1">
    <location>
        <begin position="447"/>
        <end position="457"/>
    </location>
</feature>
<feature type="transmembrane region" description="Helical" evidence="2">
    <location>
        <begin position="81"/>
        <end position="101"/>
    </location>
</feature>
<sequence length="472" mass="54129">MVKKFSDNVLNICFNGQAVIAILILLWQDFSRRRKKNNYSTGRHNIDHRFSLDHWYYLSVFGISMALLLCNIFIVFEAHKLYWSVCVGVLWMLFLAVDWVITNLVTANLTPWGAASITSKLLIIIGSSLLIINEILYILHYLDKTSIKMISNANKTVTPSQSQSDQDSGDQETKRDPATKHRYAYDTYMYANVGIFLAVDSYLEFLFARDIKFIAFHHSTVCAGIPGFLRHFDNMCLRALWVVVKWVSMIVALICIACSGSREYKQSPYWDVIFPIGIELWCFCLYCRMQRNRPPMPFRSCVRPLWRKLVMFFFQIAFKKFQASHPQHPVPYSTWEEMDIRRQNSRQTQIRKLQSRQSRIEQHVQMQEMVRSASSSPPTDTATATATATIHTNNTAIATSEEHLTMVDDHSPAGDSAATQSSLADDKSPSTQPTLVDNIIPQLHDATDRDADHDDLPQGHNYDNLTIITDNH</sequence>
<feature type="region of interest" description="Disordered" evidence="1">
    <location>
        <begin position="447"/>
        <end position="472"/>
    </location>
</feature>
<name>X6NHG9_RETFI</name>
<feature type="compositionally biased region" description="Polar residues" evidence="1">
    <location>
        <begin position="461"/>
        <end position="472"/>
    </location>
</feature>
<feature type="region of interest" description="Disordered" evidence="1">
    <location>
        <begin position="407"/>
        <end position="435"/>
    </location>
</feature>
<evidence type="ECO:0000313" key="4">
    <source>
        <dbReference type="Proteomes" id="UP000023152"/>
    </source>
</evidence>
<feature type="region of interest" description="Disordered" evidence="1">
    <location>
        <begin position="157"/>
        <end position="176"/>
    </location>
</feature>
<feature type="transmembrane region" description="Helical" evidence="2">
    <location>
        <begin position="239"/>
        <end position="262"/>
    </location>
</feature>
<gene>
    <name evidence="3" type="ORF">RFI_11799</name>
</gene>
<feature type="transmembrane region" description="Helical" evidence="2">
    <location>
        <begin position="121"/>
        <end position="142"/>
    </location>
</feature>
<proteinExistence type="predicted"/>